<dbReference type="SUPFAM" id="SSF53448">
    <property type="entry name" value="Nucleotide-diphospho-sugar transferases"/>
    <property type="match status" value="1"/>
</dbReference>
<dbReference type="PANTHER" id="PTHR43630:SF2">
    <property type="entry name" value="GLYCOSYLTRANSFERASE"/>
    <property type="match status" value="1"/>
</dbReference>
<dbReference type="PANTHER" id="PTHR43630">
    <property type="entry name" value="POLY-BETA-1,6-N-ACETYL-D-GLUCOSAMINE SYNTHASE"/>
    <property type="match status" value="1"/>
</dbReference>
<name>A0A1E7ZA56_9ALTE</name>
<dbReference type="EMBL" id="MDHN01000029">
    <property type="protein sequence ID" value="OFC70357.1"/>
    <property type="molecule type" value="Genomic_DNA"/>
</dbReference>
<dbReference type="Proteomes" id="UP000175691">
    <property type="component" value="Unassembled WGS sequence"/>
</dbReference>
<organism evidence="3 4">
    <name type="scientific">Alteromonas confluentis</name>
    <dbReference type="NCBI Taxonomy" id="1656094"/>
    <lineage>
        <taxon>Bacteria</taxon>
        <taxon>Pseudomonadati</taxon>
        <taxon>Pseudomonadota</taxon>
        <taxon>Gammaproteobacteria</taxon>
        <taxon>Alteromonadales</taxon>
        <taxon>Alteromonadaceae</taxon>
        <taxon>Alteromonas/Salinimonas group</taxon>
        <taxon>Alteromonas</taxon>
    </lineage>
</organism>
<evidence type="ECO:0000313" key="4">
    <source>
        <dbReference type="Proteomes" id="UP000175691"/>
    </source>
</evidence>
<sequence length="261" mass="29451">MADKSPLSVYIITLNEAAKLDEVLASVDFAEEIIVVDSGSTDDTLMIAERHGATIYHQNWLGFAAQKAFALSKCTQPWVLNLDGDEVLTAENRKSIQEIVVAEQPAHDAWELRFEDVFWGQPLSSFAAKRHIVRLFRKGVARYPEDRKVHENLVLEKGTSVGRVNGLVLHYGYADTATLMNKQNSYSSLKAEQKFSRGKKPSILKLMLIFPLTFIKEYVFRKQFMSGKRGVTHAAISAMYAFLKEAKLFELYATKNNAGRK</sequence>
<keyword evidence="4" id="KW-1185">Reference proteome</keyword>
<dbReference type="AlphaFoldDB" id="A0A1E7ZA56"/>
<dbReference type="GO" id="GO:0016740">
    <property type="term" value="F:transferase activity"/>
    <property type="evidence" value="ECO:0007669"/>
    <property type="project" value="UniProtKB-KW"/>
</dbReference>
<dbReference type="STRING" id="1656094.BFC18_14400"/>
<dbReference type="CDD" id="cd02511">
    <property type="entry name" value="Beta4Glucosyltransferase"/>
    <property type="match status" value="1"/>
</dbReference>
<proteinExistence type="inferred from homology"/>
<dbReference type="OrthoDB" id="9815923at2"/>
<dbReference type="InterPro" id="IPR001173">
    <property type="entry name" value="Glyco_trans_2-like"/>
</dbReference>
<feature type="domain" description="Glycosyltransferase 2-like" evidence="2">
    <location>
        <begin position="8"/>
        <end position="105"/>
    </location>
</feature>
<keyword evidence="3" id="KW-0808">Transferase</keyword>
<dbReference type="Pfam" id="PF00535">
    <property type="entry name" value="Glycos_transf_2"/>
    <property type="match status" value="1"/>
</dbReference>
<accession>A0A1E7ZA56</accession>
<evidence type="ECO:0000256" key="1">
    <source>
        <dbReference type="ARBA" id="ARBA00038494"/>
    </source>
</evidence>
<evidence type="ECO:0000313" key="3">
    <source>
        <dbReference type="EMBL" id="OFC70357.1"/>
    </source>
</evidence>
<comment type="similarity">
    <text evidence="1">Belongs to the glycosyltransferase 2 family. WaaE/KdtX subfamily.</text>
</comment>
<reference evidence="3 4" key="1">
    <citation type="submission" date="2016-08" db="EMBL/GenBank/DDBJ databases">
        <authorList>
            <person name="Seilhamer J.J."/>
        </authorList>
    </citation>
    <scope>NUCLEOTIDE SEQUENCE [LARGE SCALE GENOMIC DNA]</scope>
    <source>
        <strain evidence="3 4">KCTC 42603</strain>
    </source>
</reference>
<evidence type="ECO:0000259" key="2">
    <source>
        <dbReference type="Pfam" id="PF00535"/>
    </source>
</evidence>
<gene>
    <name evidence="3" type="ORF">BFC18_14400</name>
</gene>
<dbReference type="Gene3D" id="3.90.550.10">
    <property type="entry name" value="Spore Coat Polysaccharide Biosynthesis Protein SpsA, Chain A"/>
    <property type="match status" value="1"/>
</dbReference>
<dbReference type="InterPro" id="IPR029044">
    <property type="entry name" value="Nucleotide-diphossugar_trans"/>
</dbReference>
<comment type="caution">
    <text evidence="3">The sequence shown here is derived from an EMBL/GenBank/DDBJ whole genome shotgun (WGS) entry which is preliminary data.</text>
</comment>
<protein>
    <submittedName>
        <fullName evidence="3">Glycosyl transferase</fullName>
    </submittedName>
</protein>
<dbReference type="RefSeq" id="WP_070126000.1">
    <property type="nucleotide sequence ID" value="NZ_MDHN01000029.1"/>
</dbReference>